<dbReference type="STRING" id="1232683.ADIMK_0211"/>
<accession>A0A081G480</accession>
<evidence type="ECO:0000313" key="3">
    <source>
        <dbReference type="Proteomes" id="UP000028252"/>
    </source>
</evidence>
<organism evidence="2 3">
    <name type="scientific">Marinobacterium lacunae</name>
    <dbReference type="NCBI Taxonomy" id="1232683"/>
    <lineage>
        <taxon>Bacteria</taxon>
        <taxon>Pseudomonadati</taxon>
        <taxon>Pseudomonadota</taxon>
        <taxon>Gammaproteobacteria</taxon>
        <taxon>Oceanospirillales</taxon>
        <taxon>Oceanospirillaceae</taxon>
        <taxon>Marinobacterium</taxon>
    </lineage>
</organism>
<evidence type="ECO:0000313" key="2">
    <source>
        <dbReference type="EMBL" id="KEA65585.1"/>
    </source>
</evidence>
<dbReference type="PATRIC" id="fig|1232683.4.peg.207"/>
<gene>
    <name evidence="2" type="ORF">ADIMK_0211</name>
</gene>
<dbReference type="AlphaFoldDB" id="A0A081G480"/>
<dbReference type="Proteomes" id="UP000028252">
    <property type="component" value="Unassembled WGS sequence"/>
</dbReference>
<sequence length="118" mass="12797">MRGGAKVWIVEGAFALSGKVIAEGKCALQTAKKNEGAKNEKEIVELVMYHNGIKAEVEITVSGSVGMDKSNSGNGNDGINGYKKSANNEEKKGVKREWIWAEPLNKKVSPFRINVFGD</sequence>
<reference evidence="2 3" key="1">
    <citation type="submission" date="2014-04" db="EMBL/GenBank/DDBJ databases">
        <title>Marinobacterium kochiensis sp. nov., isolated from sediment sample collected from Kochi backwaters in Kerala, India.</title>
        <authorList>
            <person name="Singh A."/>
            <person name="Pinnaka A.K."/>
        </authorList>
    </citation>
    <scope>NUCLEOTIDE SEQUENCE [LARGE SCALE GENOMIC DNA]</scope>
    <source>
        <strain evidence="2 3">AK27</strain>
    </source>
</reference>
<feature type="region of interest" description="Disordered" evidence="1">
    <location>
        <begin position="65"/>
        <end position="88"/>
    </location>
</feature>
<name>A0A081G480_9GAMM</name>
<keyword evidence="3" id="KW-1185">Reference proteome</keyword>
<feature type="compositionally biased region" description="Low complexity" evidence="1">
    <location>
        <begin position="70"/>
        <end position="81"/>
    </location>
</feature>
<comment type="caution">
    <text evidence="2">The sequence shown here is derived from an EMBL/GenBank/DDBJ whole genome shotgun (WGS) entry which is preliminary data.</text>
</comment>
<evidence type="ECO:0000256" key="1">
    <source>
        <dbReference type="SAM" id="MobiDB-lite"/>
    </source>
</evidence>
<proteinExistence type="predicted"/>
<dbReference type="EMBL" id="JMQN01000008">
    <property type="protein sequence ID" value="KEA65585.1"/>
    <property type="molecule type" value="Genomic_DNA"/>
</dbReference>
<protein>
    <submittedName>
        <fullName evidence="2">Uncharacterized protein</fullName>
    </submittedName>
</protein>